<protein>
    <recommendedName>
        <fullName evidence="1">Heterokaryon incompatibility domain-containing protein</fullName>
    </recommendedName>
</protein>
<dbReference type="PANTHER" id="PTHR24148:SF79">
    <property type="entry name" value="HETEROKARYON INCOMPATIBILITY DOMAIN-CONTAINING PROTEIN"/>
    <property type="match status" value="1"/>
</dbReference>
<dbReference type="PANTHER" id="PTHR24148">
    <property type="entry name" value="ANKYRIN REPEAT DOMAIN-CONTAINING PROTEIN 39 HOMOLOG-RELATED"/>
    <property type="match status" value="1"/>
</dbReference>
<feature type="domain" description="Heterokaryon incompatibility" evidence="1">
    <location>
        <begin position="155"/>
        <end position="313"/>
    </location>
</feature>
<dbReference type="Pfam" id="PF06985">
    <property type="entry name" value="HET"/>
    <property type="match status" value="1"/>
</dbReference>
<reference evidence="2 3" key="1">
    <citation type="submission" date="2017-12" db="EMBL/GenBank/DDBJ databases">
        <title>Comparative genomics of Botrytis spp.</title>
        <authorList>
            <person name="Valero-Jimenez C.A."/>
            <person name="Tapia P."/>
            <person name="Veloso J."/>
            <person name="Silva-Moreno E."/>
            <person name="Staats M."/>
            <person name="Valdes J.H."/>
            <person name="Van Kan J.A.L."/>
        </authorList>
    </citation>
    <scope>NUCLEOTIDE SEQUENCE [LARGE SCALE GENOMIC DNA]</scope>
    <source>
        <strain evidence="2 3">MUCL435</strain>
    </source>
</reference>
<gene>
    <name evidence="2" type="ORF">BGAL_0259g00200</name>
</gene>
<evidence type="ECO:0000313" key="3">
    <source>
        <dbReference type="Proteomes" id="UP000308671"/>
    </source>
</evidence>
<sequence length="789" mass="90373">MLEDTYCTVPTDLRGSAACIEEKLLGERNSDLCCDRGAQNDQIDPDKLPTDRRWRMRLADKRHQYFPSNRIVMEEQHVQVTVNGSGDMSLGMEGTIGVLLKNSQANPISEFQHESLSNPKIFIRLLELKDIEGGDMTTELRCNITTWHVDHIPSYHAISYVWGSPEFITTINVNGRSLKINRNADYALRQAKWFGVRYIWMDSICIDQHNIEEKGDQVKMMGHIYRNASWVLACVGLHDDDSELVMRFSCRAKTFKPEMGHIDGAYGLTVIKHTIESLIWAIKTQDVRKRRLRKAFFAFMERPYFKRVWILQEVSMAGSVIVCCGSDHRPIGELYTLHHKLHSLMVNTGRLYSCKQSFLVASLTMHRQGMTKASIADWQDSRCDPSTNSCWGYCTDPCYRYLAYGASKLDQHFLLLPLSELTKDLQCQDPRDKIYGVLSMVDWQDILPIEPDYTADIFELVVLAMTRIIEQSKCTKKQCSRESCYQAALPLAYSLAESMKLPLARINLEIDHINQHQERDISFDDPANSQAEDTEWFSCKIMKGTDNNCRLDVRPDYKFHKKHIEGELGCIFHRDKSGGRPRLILPDLEGDIPENYVKITDDEGGLIALLPQATQQGDLLVTQAYAHFDRKKPTGIRYEMPRYLVLREHESNRHSIIGQAIVAGGCVASSATIGLWFDLQFDVRDALNLTISWAKCPAYQKRDLSLMTWSMAKSLLDLKVCRVPLSSYASKVQHRPGGSEIDWLQKLGFDPWTAEKSGGLSRRLRLWYLNYEVEYGTRRVNRNAKYASA</sequence>
<dbReference type="InterPro" id="IPR010730">
    <property type="entry name" value="HET"/>
</dbReference>
<proteinExistence type="predicted"/>
<name>A0A4S8QXC6_9HELO</name>
<evidence type="ECO:0000259" key="1">
    <source>
        <dbReference type="Pfam" id="PF06985"/>
    </source>
</evidence>
<dbReference type="OrthoDB" id="2157530at2759"/>
<dbReference type="EMBL" id="PQXL01000259">
    <property type="protein sequence ID" value="THV48265.1"/>
    <property type="molecule type" value="Genomic_DNA"/>
</dbReference>
<organism evidence="2 3">
    <name type="scientific">Botrytis galanthina</name>
    <dbReference type="NCBI Taxonomy" id="278940"/>
    <lineage>
        <taxon>Eukaryota</taxon>
        <taxon>Fungi</taxon>
        <taxon>Dikarya</taxon>
        <taxon>Ascomycota</taxon>
        <taxon>Pezizomycotina</taxon>
        <taxon>Leotiomycetes</taxon>
        <taxon>Helotiales</taxon>
        <taxon>Sclerotiniaceae</taxon>
        <taxon>Botrytis</taxon>
    </lineage>
</organism>
<keyword evidence="3" id="KW-1185">Reference proteome</keyword>
<dbReference type="AlphaFoldDB" id="A0A4S8QXC6"/>
<evidence type="ECO:0000313" key="2">
    <source>
        <dbReference type="EMBL" id="THV48265.1"/>
    </source>
</evidence>
<comment type="caution">
    <text evidence="2">The sequence shown here is derived from an EMBL/GenBank/DDBJ whole genome shotgun (WGS) entry which is preliminary data.</text>
</comment>
<accession>A0A4S8QXC6</accession>
<dbReference type="InterPro" id="IPR052895">
    <property type="entry name" value="HetReg/Transcr_Mod"/>
</dbReference>
<dbReference type="Proteomes" id="UP000308671">
    <property type="component" value="Unassembled WGS sequence"/>
</dbReference>